<evidence type="ECO:0000313" key="8">
    <source>
        <dbReference type="Proteomes" id="UP000198943"/>
    </source>
</evidence>
<dbReference type="SUPFAM" id="SSF55048">
    <property type="entry name" value="Probable ACP-binding domain of malonyl-CoA ACP transacylase"/>
    <property type="match status" value="1"/>
</dbReference>
<dbReference type="PIRSF" id="PIRSF000446">
    <property type="entry name" value="Mct"/>
    <property type="match status" value="1"/>
</dbReference>
<dbReference type="InterPro" id="IPR014043">
    <property type="entry name" value="Acyl_transferase_dom"/>
</dbReference>
<evidence type="ECO:0000259" key="6">
    <source>
        <dbReference type="SMART" id="SM00827"/>
    </source>
</evidence>
<protein>
    <recommendedName>
        <fullName evidence="4">Malonyl CoA-acyl carrier protein transacylase</fullName>
        <ecNumber evidence="4">2.3.1.39</ecNumber>
    </recommendedName>
</protein>
<dbReference type="Proteomes" id="UP000198943">
    <property type="component" value="Unassembled WGS sequence"/>
</dbReference>
<dbReference type="InterPro" id="IPR004410">
    <property type="entry name" value="Malonyl_CoA-ACP_transAc_FabD"/>
</dbReference>
<dbReference type="RefSeq" id="WP_093730683.1">
    <property type="nucleotide sequence ID" value="NZ_FMYW01000010.1"/>
</dbReference>
<dbReference type="AlphaFoldDB" id="A0A1G6MR88"/>
<proteinExistence type="inferred from homology"/>
<feature type="active site" evidence="5">
    <location>
        <position position="202"/>
    </location>
</feature>
<dbReference type="Gene3D" id="3.40.366.10">
    <property type="entry name" value="Malonyl-Coenzyme A Acyl Carrier Protein, domain 2"/>
    <property type="match status" value="1"/>
</dbReference>
<comment type="catalytic activity">
    <reaction evidence="3 4">
        <text>holo-[ACP] + malonyl-CoA = malonyl-[ACP] + CoA</text>
        <dbReference type="Rhea" id="RHEA:41792"/>
        <dbReference type="Rhea" id="RHEA-COMP:9623"/>
        <dbReference type="Rhea" id="RHEA-COMP:9685"/>
        <dbReference type="ChEBI" id="CHEBI:57287"/>
        <dbReference type="ChEBI" id="CHEBI:57384"/>
        <dbReference type="ChEBI" id="CHEBI:64479"/>
        <dbReference type="ChEBI" id="CHEBI:78449"/>
        <dbReference type="EC" id="2.3.1.39"/>
    </reaction>
</comment>
<dbReference type="GO" id="GO:0006633">
    <property type="term" value="P:fatty acid biosynthetic process"/>
    <property type="evidence" value="ECO:0007669"/>
    <property type="project" value="TreeGrafter"/>
</dbReference>
<keyword evidence="1 4" id="KW-0808">Transferase</keyword>
<dbReference type="InterPro" id="IPR024925">
    <property type="entry name" value="Malonyl_CoA-ACP_transAc"/>
</dbReference>
<comment type="similarity">
    <text evidence="4">Belongs to the fabD family.</text>
</comment>
<gene>
    <name evidence="7" type="ORF">SAMN04487864_11097</name>
</gene>
<dbReference type="GO" id="GO:0005829">
    <property type="term" value="C:cytosol"/>
    <property type="evidence" value="ECO:0007669"/>
    <property type="project" value="TreeGrafter"/>
</dbReference>
<dbReference type="NCBIfam" id="TIGR00128">
    <property type="entry name" value="fabD"/>
    <property type="match status" value="1"/>
</dbReference>
<dbReference type="InterPro" id="IPR001227">
    <property type="entry name" value="Ac_transferase_dom_sf"/>
</dbReference>
<organism evidence="7 8">
    <name type="scientific">Succiniclasticum ruminis</name>
    <dbReference type="NCBI Taxonomy" id="40841"/>
    <lineage>
        <taxon>Bacteria</taxon>
        <taxon>Bacillati</taxon>
        <taxon>Bacillota</taxon>
        <taxon>Negativicutes</taxon>
        <taxon>Acidaminococcales</taxon>
        <taxon>Acidaminococcaceae</taxon>
        <taxon>Succiniclasticum</taxon>
    </lineage>
</organism>
<dbReference type="SUPFAM" id="SSF52151">
    <property type="entry name" value="FabD/lysophospholipase-like"/>
    <property type="match status" value="1"/>
</dbReference>
<evidence type="ECO:0000256" key="4">
    <source>
        <dbReference type="PIRNR" id="PIRNR000446"/>
    </source>
</evidence>
<feature type="active site" evidence="5">
    <location>
        <position position="91"/>
    </location>
</feature>
<dbReference type="PANTHER" id="PTHR42681:SF1">
    <property type="entry name" value="MALONYL-COA-ACYL CARRIER PROTEIN TRANSACYLASE, MITOCHONDRIAL"/>
    <property type="match status" value="1"/>
</dbReference>
<accession>A0A1G6MR88</accession>
<evidence type="ECO:0000313" key="7">
    <source>
        <dbReference type="EMBL" id="SDC58050.1"/>
    </source>
</evidence>
<sequence length="315" mass="33825">MSKVAFVFPGQGAQKVGMCKDFYDNYACAKKVFEEADEALGFSISKLCFEGPEEDLRLTKNTQPAILTCSVAALAVMQEHGLECETAGGHSLGEYSALVAAGVMNLQDAVVAVHKRGEFMQEAVPVGEGAMAAVMGMVPDEIVAICQQVEKDCGEAVQAVNFNCPGQIVIAGTTKAVEKAVEALKAAGAKRAVPLPVSAPFHSTLMKPAAERLKEVLDKIEFHDAKFPIVANVTAEPVVKAEEIRALLVKQAASPVKWEMSVRNMIGNGFDTFVEIGPGKTLTGFTRKIDKEMNVLNVEDLASLEKTLAYFKEVR</sequence>
<evidence type="ECO:0000256" key="3">
    <source>
        <dbReference type="ARBA" id="ARBA00048462"/>
    </source>
</evidence>
<dbReference type="EMBL" id="FMYW01000010">
    <property type="protein sequence ID" value="SDC58050.1"/>
    <property type="molecule type" value="Genomic_DNA"/>
</dbReference>
<keyword evidence="2 4" id="KW-0012">Acyltransferase</keyword>
<dbReference type="GO" id="GO:0004314">
    <property type="term" value="F:[acyl-carrier-protein] S-malonyltransferase activity"/>
    <property type="evidence" value="ECO:0007669"/>
    <property type="project" value="UniProtKB-EC"/>
</dbReference>
<evidence type="ECO:0000256" key="5">
    <source>
        <dbReference type="PIRSR" id="PIRSR000446-1"/>
    </source>
</evidence>
<dbReference type="Pfam" id="PF00698">
    <property type="entry name" value="Acyl_transf_1"/>
    <property type="match status" value="1"/>
</dbReference>
<dbReference type="InterPro" id="IPR050858">
    <property type="entry name" value="Mal-CoA-ACP_Trans/PKS_FabD"/>
</dbReference>
<dbReference type="SMART" id="SM00827">
    <property type="entry name" value="PKS_AT"/>
    <property type="match status" value="1"/>
</dbReference>
<keyword evidence="8" id="KW-1185">Reference proteome</keyword>
<name>A0A1G6MR88_9FIRM</name>
<reference evidence="8" key="1">
    <citation type="submission" date="2016-10" db="EMBL/GenBank/DDBJ databases">
        <authorList>
            <person name="Varghese N."/>
            <person name="Submissions S."/>
        </authorList>
    </citation>
    <scope>NUCLEOTIDE SEQUENCE [LARGE SCALE GENOMIC DNA]</scope>
    <source>
        <strain evidence="8">DSM 11005</strain>
    </source>
</reference>
<dbReference type="FunFam" id="3.30.70.250:FF:000001">
    <property type="entry name" value="Malonyl CoA-acyl carrier protein transacylase"/>
    <property type="match status" value="1"/>
</dbReference>
<dbReference type="OrthoDB" id="9805460at2"/>
<evidence type="ECO:0000256" key="1">
    <source>
        <dbReference type="ARBA" id="ARBA00022679"/>
    </source>
</evidence>
<dbReference type="Gene3D" id="3.30.70.250">
    <property type="entry name" value="Malonyl-CoA ACP transacylase, ACP-binding"/>
    <property type="match status" value="1"/>
</dbReference>
<dbReference type="PANTHER" id="PTHR42681">
    <property type="entry name" value="MALONYL-COA-ACYL CARRIER PROTEIN TRANSACYLASE, MITOCHONDRIAL"/>
    <property type="match status" value="1"/>
</dbReference>
<dbReference type="EC" id="2.3.1.39" evidence="4"/>
<evidence type="ECO:0000256" key="2">
    <source>
        <dbReference type="ARBA" id="ARBA00023315"/>
    </source>
</evidence>
<dbReference type="InterPro" id="IPR016035">
    <property type="entry name" value="Acyl_Trfase/lysoPLipase"/>
</dbReference>
<dbReference type="InterPro" id="IPR016036">
    <property type="entry name" value="Malonyl_transacylase_ACP-bd"/>
</dbReference>
<feature type="domain" description="Malonyl-CoA:ACP transacylase (MAT)" evidence="6">
    <location>
        <begin position="7"/>
        <end position="307"/>
    </location>
</feature>